<keyword evidence="2" id="KW-0040">ANK repeat</keyword>
<dbReference type="GeneID" id="63832603"/>
<feature type="domain" description="Nephrocystin 3-like N-terminal" evidence="3">
    <location>
        <begin position="283"/>
        <end position="453"/>
    </location>
</feature>
<protein>
    <recommendedName>
        <fullName evidence="3">Nephrocystin 3-like N-terminal domain-containing protein</fullName>
    </recommendedName>
</protein>
<proteinExistence type="predicted"/>
<feature type="non-terminal residue" evidence="4">
    <location>
        <position position="1014"/>
    </location>
</feature>
<feature type="repeat" description="ANK" evidence="2">
    <location>
        <begin position="897"/>
        <end position="933"/>
    </location>
</feature>
<gene>
    <name evidence="4" type="ORF">M406DRAFT_215991</name>
</gene>
<dbReference type="Gene3D" id="3.40.50.300">
    <property type="entry name" value="P-loop containing nucleotide triphosphate hydrolases"/>
    <property type="match status" value="1"/>
</dbReference>
<dbReference type="EMBL" id="MU032344">
    <property type="protein sequence ID" value="KAF3770865.1"/>
    <property type="molecule type" value="Genomic_DNA"/>
</dbReference>
<dbReference type="OrthoDB" id="7464126at2759"/>
<evidence type="ECO:0000256" key="2">
    <source>
        <dbReference type="PROSITE-ProRule" id="PRU00023"/>
    </source>
</evidence>
<feature type="repeat" description="ANK" evidence="2">
    <location>
        <begin position="830"/>
        <end position="858"/>
    </location>
</feature>
<evidence type="ECO:0000313" key="5">
    <source>
        <dbReference type="Proteomes" id="UP000803844"/>
    </source>
</evidence>
<evidence type="ECO:0000313" key="4">
    <source>
        <dbReference type="EMBL" id="KAF3770865.1"/>
    </source>
</evidence>
<feature type="non-terminal residue" evidence="4">
    <location>
        <position position="1"/>
    </location>
</feature>
<comment type="caution">
    <text evidence="4">The sequence shown here is derived from an EMBL/GenBank/DDBJ whole genome shotgun (WGS) entry which is preliminary data.</text>
</comment>
<dbReference type="InterPro" id="IPR027417">
    <property type="entry name" value="P-loop_NTPase"/>
</dbReference>
<dbReference type="Gene3D" id="1.25.40.20">
    <property type="entry name" value="Ankyrin repeat-containing domain"/>
    <property type="match status" value="1"/>
</dbReference>
<sequence>DLWRKALDKLSDKQKQSLLKLASKGKAAEQPLHTTTASIIPDLIAETRAKQEKCEKESWRVKLGSDPGDEIILRDQAALIIAWLTKAGDLGVSFAPSLVAHIWPCVKAVLQIPVQEAKQMAAVLQVADKVTRVATRGRIYEACFTTENTSPEILEHLHESLVALYKSCLELVSKAAGLLSNNLLQRITHSILYPDAMEEGVGSKFVELDRQLALSVQTASVAIDHNLLLRVQSLDAPVVRTDERVMKILETMDAREEMSILDWISSVQYGSHHDLIHDSRMADTCGWLLRHPNFQAWETSSGCTLLWLKGNSGMGKTFLTSKVIDRKKDLLGSCSNDEALAFFYFNRGDSSRNTAIACLQSLVRQLSTACSHPGQMQPSLRTLYRDCNREGRSLTYELCKKQLAESLNLFPRVTIILDAFDECNQDDRESLVGILNELMGSSGRPLLLFISSRPESDIRTAFRDRVSVEVGAEDNQDDIAAFVKREIYKPGGRWGRFPAITEQLKAKVVDTLLEKSRGMFRWTALQVDELLKLSLPEDVENRLGKLPKGLKEAYDEIYLKQDEIRATWESKIVDRAIMWVMAARQPLGSEELLSAVRIDPALYADTLCKPPELRAVAEDTKYITSPVTAEMLLDFCANLLVLDPRTRKWGFAHASVAEYFEEKHFSFLQVHLHTGLTSLALVVDVARSVAAWQPPGARSTPRRFWAEHVGIVDEQLSGRRETGEISINVRDERVQESLDGLVVLLKRFLGHPNDSSFEYRRWLATLREVRYGHTVGKYDDWDSSAMEKYAAFSMARFGFANLIRDWWQVSATSDDEYPRLLIDTAARTEQGWNILHVACYRGHYSTVSALLAAGIDANEAVGPYEDSPLQLACENGHTKVCRILIEKAGCDPNSPADYRNPLYWAARYDPDDRYLPVLDYLLKKGADVNLLLDHGIYGSALAVAAASGAIRPMECLINHGADVDLALGQGMYGSALAGAVARDQENAVRLLLHHGADVNLVLRHGRFGTALMIA</sequence>
<dbReference type="Pfam" id="PF12796">
    <property type="entry name" value="Ank_2"/>
    <property type="match status" value="1"/>
</dbReference>
<dbReference type="PROSITE" id="PS50088">
    <property type="entry name" value="ANK_REPEAT"/>
    <property type="match status" value="2"/>
</dbReference>
<dbReference type="AlphaFoldDB" id="A0A9P4YE24"/>
<dbReference type="PROSITE" id="PS50297">
    <property type="entry name" value="ANK_REP_REGION"/>
    <property type="match status" value="1"/>
</dbReference>
<dbReference type="InterPro" id="IPR056884">
    <property type="entry name" value="NPHP3-like_N"/>
</dbReference>
<keyword evidence="5" id="KW-1185">Reference proteome</keyword>
<dbReference type="PANTHER" id="PTHR10039:SF16">
    <property type="entry name" value="GPI INOSITOL-DEACYLASE"/>
    <property type="match status" value="1"/>
</dbReference>
<dbReference type="InterPro" id="IPR036770">
    <property type="entry name" value="Ankyrin_rpt-contain_sf"/>
</dbReference>
<keyword evidence="1" id="KW-0677">Repeat</keyword>
<accession>A0A9P4YE24</accession>
<reference evidence="4" key="1">
    <citation type="journal article" date="2020" name="Phytopathology">
        <title>Genome sequence of the chestnut blight fungus Cryphonectria parasitica EP155: A fundamental resource for an archetypical invasive plant pathogen.</title>
        <authorList>
            <person name="Crouch J.A."/>
            <person name="Dawe A."/>
            <person name="Aerts A."/>
            <person name="Barry K."/>
            <person name="Churchill A.C.L."/>
            <person name="Grimwood J."/>
            <person name="Hillman B."/>
            <person name="Milgroom M.G."/>
            <person name="Pangilinan J."/>
            <person name="Smith M."/>
            <person name="Salamov A."/>
            <person name="Schmutz J."/>
            <person name="Yadav J."/>
            <person name="Grigoriev I.V."/>
            <person name="Nuss D."/>
        </authorList>
    </citation>
    <scope>NUCLEOTIDE SEQUENCE</scope>
    <source>
        <strain evidence="4">EP155</strain>
    </source>
</reference>
<dbReference type="RefSeq" id="XP_040781826.1">
    <property type="nucleotide sequence ID" value="XM_040915474.1"/>
</dbReference>
<evidence type="ECO:0000256" key="1">
    <source>
        <dbReference type="ARBA" id="ARBA00022737"/>
    </source>
</evidence>
<dbReference type="Proteomes" id="UP000803844">
    <property type="component" value="Unassembled WGS sequence"/>
</dbReference>
<organism evidence="4 5">
    <name type="scientific">Cryphonectria parasitica (strain ATCC 38755 / EP155)</name>
    <dbReference type="NCBI Taxonomy" id="660469"/>
    <lineage>
        <taxon>Eukaryota</taxon>
        <taxon>Fungi</taxon>
        <taxon>Dikarya</taxon>
        <taxon>Ascomycota</taxon>
        <taxon>Pezizomycotina</taxon>
        <taxon>Sordariomycetes</taxon>
        <taxon>Sordariomycetidae</taxon>
        <taxon>Diaporthales</taxon>
        <taxon>Cryphonectriaceae</taxon>
        <taxon>Cryphonectria-Endothia species complex</taxon>
        <taxon>Cryphonectria</taxon>
    </lineage>
</organism>
<dbReference type="SMART" id="SM00248">
    <property type="entry name" value="ANK"/>
    <property type="match status" value="5"/>
</dbReference>
<dbReference type="PANTHER" id="PTHR10039">
    <property type="entry name" value="AMELOGENIN"/>
    <property type="match status" value="1"/>
</dbReference>
<dbReference type="SUPFAM" id="SSF48403">
    <property type="entry name" value="Ankyrin repeat"/>
    <property type="match status" value="1"/>
</dbReference>
<dbReference type="Pfam" id="PF24883">
    <property type="entry name" value="NPHP3_N"/>
    <property type="match status" value="1"/>
</dbReference>
<name>A0A9P4YE24_CRYP1</name>
<evidence type="ECO:0000259" key="3">
    <source>
        <dbReference type="Pfam" id="PF24883"/>
    </source>
</evidence>
<dbReference type="InterPro" id="IPR002110">
    <property type="entry name" value="Ankyrin_rpt"/>
</dbReference>
<dbReference type="SUPFAM" id="SSF52540">
    <property type="entry name" value="P-loop containing nucleoside triphosphate hydrolases"/>
    <property type="match status" value="1"/>
</dbReference>